<feature type="transmembrane region" description="Helical" evidence="8">
    <location>
        <begin position="134"/>
        <end position="156"/>
    </location>
</feature>
<comment type="subcellular location">
    <subcellularLocation>
        <location evidence="1">Cell membrane</location>
        <topology evidence="1">Multi-pass membrane protein</topology>
    </subcellularLocation>
</comment>
<dbReference type="Pfam" id="PF00892">
    <property type="entry name" value="EamA"/>
    <property type="match status" value="2"/>
</dbReference>
<evidence type="ECO:0000259" key="9">
    <source>
        <dbReference type="Pfam" id="PF00892"/>
    </source>
</evidence>
<dbReference type="SUPFAM" id="SSF103481">
    <property type="entry name" value="Multidrug resistance efflux transporter EmrE"/>
    <property type="match status" value="1"/>
</dbReference>
<comment type="similarity">
    <text evidence="2">Belongs to the drug/metabolite transporter (DMT) superfamily. Plant drug/metabolite exporter (P-DME) (TC 2.A.7.4) family.</text>
</comment>
<dbReference type="PANTHER" id="PTHR42920:SF10">
    <property type="entry name" value="EAMA DOMAIN-CONTAINING PROTEIN"/>
    <property type="match status" value="1"/>
</dbReference>
<feature type="domain" description="EamA" evidence="9">
    <location>
        <begin position="288"/>
        <end position="440"/>
    </location>
</feature>
<name>A0ABM3IIS1_ZIZJJ</name>
<keyword evidence="3" id="KW-1003">Cell membrane</keyword>
<organism evidence="10 11">
    <name type="scientific">Ziziphus jujuba</name>
    <name type="common">Chinese jujube</name>
    <name type="synonym">Ziziphus sativa</name>
    <dbReference type="NCBI Taxonomy" id="326968"/>
    <lineage>
        <taxon>Eukaryota</taxon>
        <taxon>Viridiplantae</taxon>
        <taxon>Streptophyta</taxon>
        <taxon>Embryophyta</taxon>
        <taxon>Tracheophyta</taxon>
        <taxon>Spermatophyta</taxon>
        <taxon>Magnoliopsida</taxon>
        <taxon>eudicotyledons</taxon>
        <taxon>Gunneridae</taxon>
        <taxon>Pentapetalae</taxon>
        <taxon>rosids</taxon>
        <taxon>fabids</taxon>
        <taxon>Rosales</taxon>
        <taxon>Rhamnaceae</taxon>
        <taxon>Paliureae</taxon>
        <taxon>Ziziphus</taxon>
    </lineage>
</organism>
<evidence type="ECO:0000256" key="6">
    <source>
        <dbReference type="ARBA" id="ARBA00023136"/>
    </source>
</evidence>
<feature type="domain" description="EamA" evidence="9">
    <location>
        <begin position="144"/>
        <end position="268"/>
    </location>
</feature>
<accession>A0ABM3IIS1</accession>
<feature type="transmembrane region" description="Helical" evidence="8">
    <location>
        <begin position="360"/>
        <end position="388"/>
    </location>
</feature>
<feature type="transmembrane region" description="Helical" evidence="8">
    <location>
        <begin position="319"/>
        <end position="340"/>
    </location>
</feature>
<evidence type="ECO:0000313" key="10">
    <source>
        <dbReference type="Proteomes" id="UP001652623"/>
    </source>
</evidence>
<evidence type="ECO:0000256" key="8">
    <source>
        <dbReference type="SAM" id="Phobius"/>
    </source>
</evidence>
<feature type="region of interest" description="Disordered" evidence="7">
    <location>
        <begin position="53"/>
        <end position="74"/>
    </location>
</feature>
<evidence type="ECO:0000313" key="11">
    <source>
        <dbReference type="RefSeq" id="XP_048329355.2"/>
    </source>
</evidence>
<sequence length="494" mass="54848">MACQFSATWRTLTNDSASQVSSHLNINHSMFHFFSTVPISQSKRQRFITFSLDPSSDSPSPSSSSCSTSQSASIRQIRTKNSHEFERTHYGIFDINHGRDSNTFEKKETEAHKQNFSYMGLKPLARKKPFWRKILFASNKFRSIILLNVITVVYASDIPVVKGVEAYMDPAAFSAVRFVMSAIPFLPFVFQARDDVKTRNAGIELGFWISLAYVIEAIGLLTSDAGRASFISLFTVIAVPLFDGMLGAVIPARTWFGVLMSALGVAMLECSGSPPNVCQWILNQNILLGDLLNFLSAIFFGIHMLRTEHISRSTKKEDFLALLGYEVCVVAVISMMWLLIGGCFDGDNNFNLSTWTWTELLDWIVAFPWMPALYTGLFSTGFCSLIEISAMRDVSATKTALIYGLEPVWGAGFAWFLLGERWGTLGWIGATFVLGGSLIVQMFGSSPTKKSIKAQEVSQKCDLLMVPHKQMIENGLSTSPVVVRSGKDVIDILK</sequence>
<protein>
    <submittedName>
        <fullName evidence="11">Uncharacterized protein LOC107418556 isoform X1</fullName>
    </submittedName>
</protein>
<proteinExistence type="inferred from homology"/>
<keyword evidence="5 8" id="KW-1133">Transmembrane helix</keyword>
<evidence type="ECO:0000256" key="5">
    <source>
        <dbReference type="ARBA" id="ARBA00022989"/>
    </source>
</evidence>
<feature type="transmembrane region" description="Helical" evidence="8">
    <location>
        <begin position="400"/>
        <end position="418"/>
    </location>
</feature>
<evidence type="ECO:0000256" key="4">
    <source>
        <dbReference type="ARBA" id="ARBA00022692"/>
    </source>
</evidence>
<dbReference type="InterPro" id="IPR000620">
    <property type="entry name" value="EamA_dom"/>
</dbReference>
<dbReference type="GeneID" id="107418556"/>
<evidence type="ECO:0000256" key="7">
    <source>
        <dbReference type="SAM" id="MobiDB-lite"/>
    </source>
</evidence>
<dbReference type="Proteomes" id="UP001652623">
    <property type="component" value="Chromosome 2"/>
</dbReference>
<evidence type="ECO:0000256" key="2">
    <source>
        <dbReference type="ARBA" id="ARBA00007635"/>
    </source>
</evidence>
<feature type="transmembrane region" description="Helical" evidence="8">
    <location>
        <begin position="171"/>
        <end position="190"/>
    </location>
</feature>
<feature type="transmembrane region" description="Helical" evidence="8">
    <location>
        <begin position="424"/>
        <end position="443"/>
    </location>
</feature>
<keyword evidence="10" id="KW-1185">Reference proteome</keyword>
<evidence type="ECO:0000256" key="1">
    <source>
        <dbReference type="ARBA" id="ARBA00004651"/>
    </source>
</evidence>
<dbReference type="InterPro" id="IPR037185">
    <property type="entry name" value="EmrE-like"/>
</dbReference>
<dbReference type="RefSeq" id="XP_048329355.2">
    <property type="nucleotide sequence ID" value="XM_048473398.2"/>
</dbReference>
<evidence type="ECO:0000256" key="3">
    <source>
        <dbReference type="ARBA" id="ARBA00022475"/>
    </source>
</evidence>
<keyword evidence="4 8" id="KW-0812">Transmembrane</keyword>
<feature type="transmembrane region" description="Helical" evidence="8">
    <location>
        <begin position="228"/>
        <end position="248"/>
    </location>
</feature>
<feature type="compositionally biased region" description="Low complexity" evidence="7">
    <location>
        <begin position="53"/>
        <end position="73"/>
    </location>
</feature>
<dbReference type="InterPro" id="IPR051258">
    <property type="entry name" value="Diverse_Substrate_Transporter"/>
</dbReference>
<dbReference type="PANTHER" id="PTHR42920">
    <property type="entry name" value="OS03G0707200 PROTEIN-RELATED"/>
    <property type="match status" value="1"/>
</dbReference>
<reference evidence="11" key="1">
    <citation type="submission" date="2025-08" db="UniProtKB">
        <authorList>
            <consortium name="RefSeq"/>
        </authorList>
    </citation>
    <scope>IDENTIFICATION</scope>
    <source>
        <tissue evidence="11">Seedling</tissue>
    </source>
</reference>
<gene>
    <name evidence="11" type="primary">LOC107418556</name>
</gene>
<feature type="transmembrane region" description="Helical" evidence="8">
    <location>
        <begin position="286"/>
        <end position="307"/>
    </location>
</feature>
<keyword evidence="6 8" id="KW-0472">Membrane</keyword>